<evidence type="ECO:0000256" key="6">
    <source>
        <dbReference type="ARBA" id="ARBA00022842"/>
    </source>
</evidence>
<dbReference type="InterPro" id="IPR005811">
    <property type="entry name" value="SUCC_ACL_C"/>
</dbReference>
<dbReference type="Gene3D" id="3.30.470.20">
    <property type="entry name" value="ATP-grasp fold, B domain"/>
    <property type="match status" value="1"/>
</dbReference>
<dbReference type="PIRSF" id="PIRSF001554">
    <property type="entry name" value="SucCS_beta"/>
    <property type="match status" value="1"/>
</dbReference>
<comment type="catalytic activity">
    <reaction evidence="7">
        <text>GTP + succinate + CoA = succinyl-CoA + GDP + phosphate</text>
        <dbReference type="Rhea" id="RHEA:22120"/>
        <dbReference type="ChEBI" id="CHEBI:30031"/>
        <dbReference type="ChEBI" id="CHEBI:37565"/>
        <dbReference type="ChEBI" id="CHEBI:43474"/>
        <dbReference type="ChEBI" id="CHEBI:57287"/>
        <dbReference type="ChEBI" id="CHEBI:57292"/>
        <dbReference type="ChEBI" id="CHEBI:58189"/>
    </reaction>
</comment>
<comment type="caution">
    <text evidence="7">Lacks conserved residue(s) required for the propagation of feature annotation.</text>
</comment>
<protein>
    <recommendedName>
        <fullName evidence="7">Succinate--CoA ligase [ADP-forming] subunit beta</fullName>
        <ecNumber evidence="7">6.2.1.5</ecNumber>
    </recommendedName>
    <alternativeName>
        <fullName evidence="7">Succinyl-CoA synthetase subunit beta</fullName>
        <shortName evidence="7">SCS-beta</shortName>
    </alternativeName>
</protein>
<feature type="binding site" evidence="7">
    <location>
        <begin position="52"/>
        <end position="54"/>
    </location>
    <ligand>
        <name>ATP</name>
        <dbReference type="ChEBI" id="CHEBI:30616"/>
    </ligand>
</feature>
<evidence type="ECO:0000256" key="8">
    <source>
        <dbReference type="PROSITE-ProRule" id="PRU00409"/>
    </source>
</evidence>
<comment type="function">
    <text evidence="7">Succinyl-CoA synthetase functions in the citric acid cycle (TCA), coupling the hydrolysis of succinyl-CoA to the synthesis of either ATP or GTP and thus represents the only step of substrate-level phosphorylation in the TCA. The beta subunit provides nucleotide specificity of the enzyme and binds the substrate succinate, while the binding sites for coenzyme A and phosphate are found in the alpha subunit.</text>
</comment>
<comment type="pathway">
    <text evidence="7">Carbohydrate metabolism; tricarboxylic acid cycle; succinate from succinyl-CoA (ligase route): step 1/1.</text>
</comment>
<evidence type="ECO:0000256" key="2">
    <source>
        <dbReference type="ARBA" id="ARBA00022532"/>
    </source>
</evidence>
<sequence length="380" mass="40440">MKIHEYQAKEVLARYGIPVQPGKVAHTPEEAETIARELDGPVVIKAQVYVGGRGKAGGIQFGDTPEEARASAARVLGMNIKGLTVDKVLVTSKIDIKEEYYLGIVHDRKSQTPVVMVSKEGGIDIEEVAATHPEKIIKYPIDMHWGLRPFEALNIVTEAGLPTKALRPAAAILANLAKAYIGSDAQLAEINPLALTADGKVMAADAKILIDDNALYRQKEIASWSEPEDANPIEFEAKQAGLTYVKLDGDVGIIGNGAGLVMTTLDMVARSGGKPANFLDIGGGAKAEVMYKALTFVARDPQVKGILVNIFGGITRGEEVARGVIMAQGELPKGMPIVVRLSGTGAEEGRALLKDAGLDWGQDMRDSAQKIVAAINTLGK</sequence>
<dbReference type="FunFam" id="3.40.50.261:FF:000001">
    <property type="entry name" value="Succinate--CoA ligase [ADP-forming] subunit beta"/>
    <property type="match status" value="1"/>
</dbReference>
<gene>
    <name evidence="7" type="primary">sucC</name>
    <name evidence="10" type="ORF">Krac_6704</name>
</gene>
<dbReference type="UniPathway" id="UPA00223">
    <property type="reaction ID" value="UER00999"/>
</dbReference>
<keyword evidence="7 8" id="KW-0067">ATP-binding</keyword>
<dbReference type="GO" id="GO:0000287">
    <property type="term" value="F:magnesium ion binding"/>
    <property type="evidence" value="ECO:0007669"/>
    <property type="project" value="UniProtKB-UniRule"/>
</dbReference>
<dbReference type="EC" id="6.2.1.5" evidence="7"/>
<dbReference type="eggNOG" id="COG0045">
    <property type="taxonomic scope" value="Bacteria"/>
</dbReference>
<keyword evidence="5 7" id="KW-0547">Nucleotide-binding</keyword>
<keyword evidence="3 7" id="KW-0436">Ligase</keyword>
<accession>D6TNU6</accession>
<dbReference type="SUPFAM" id="SSF52210">
    <property type="entry name" value="Succinyl-CoA synthetase domains"/>
    <property type="match status" value="1"/>
</dbReference>
<dbReference type="STRING" id="485913.Krac_6704"/>
<dbReference type="InterPro" id="IPR017866">
    <property type="entry name" value="Succ-CoA_synthase_bsu_CS"/>
</dbReference>
<comment type="similarity">
    <text evidence="1 7">Belongs to the succinate/malate CoA ligase beta subunit family.</text>
</comment>
<evidence type="ECO:0000313" key="11">
    <source>
        <dbReference type="Proteomes" id="UP000004508"/>
    </source>
</evidence>
<evidence type="ECO:0000256" key="1">
    <source>
        <dbReference type="ARBA" id="ARBA00009182"/>
    </source>
</evidence>
<feature type="binding site" evidence="7">
    <location>
        <position position="205"/>
    </location>
    <ligand>
        <name>Mg(2+)</name>
        <dbReference type="ChEBI" id="CHEBI:18420"/>
    </ligand>
</feature>
<name>D6TNU6_KTERA</name>
<keyword evidence="6 7" id="KW-0460">Magnesium</keyword>
<dbReference type="GO" id="GO:0006099">
    <property type="term" value="P:tricarboxylic acid cycle"/>
    <property type="evidence" value="ECO:0007669"/>
    <property type="project" value="UniProtKB-UniRule"/>
</dbReference>
<dbReference type="InterPro" id="IPR016102">
    <property type="entry name" value="Succinyl-CoA_synth-like"/>
</dbReference>
<reference evidence="10 11" key="1">
    <citation type="journal article" date="2011" name="Stand. Genomic Sci.">
        <title>Non-contiguous finished genome sequence and contextual data of the filamentous soil bacterium Ktedonobacter racemifer type strain (SOSP1-21).</title>
        <authorList>
            <person name="Chang Y.J."/>
            <person name="Land M."/>
            <person name="Hauser L."/>
            <person name="Chertkov O."/>
            <person name="Del Rio T.G."/>
            <person name="Nolan M."/>
            <person name="Copeland A."/>
            <person name="Tice H."/>
            <person name="Cheng J.F."/>
            <person name="Lucas S."/>
            <person name="Han C."/>
            <person name="Goodwin L."/>
            <person name="Pitluck S."/>
            <person name="Ivanova N."/>
            <person name="Ovchinikova G."/>
            <person name="Pati A."/>
            <person name="Chen A."/>
            <person name="Palaniappan K."/>
            <person name="Mavromatis K."/>
            <person name="Liolios K."/>
            <person name="Brettin T."/>
            <person name="Fiebig A."/>
            <person name="Rohde M."/>
            <person name="Abt B."/>
            <person name="Goker M."/>
            <person name="Detter J.C."/>
            <person name="Woyke T."/>
            <person name="Bristow J."/>
            <person name="Eisen J.A."/>
            <person name="Markowitz V."/>
            <person name="Hugenholtz P."/>
            <person name="Kyrpides N.C."/>
            <person name="Klenk H.P."/>
            <person name="Lapidus A."/>
        </authorList>
    </citation>
    <scope>NUCLEOTIDE SEQUENCE [LARGE SCALE GENOMIC DNA]</scope>
    <source>
        <strain evidence="11">DSM 44963</strain>
    </source>
</reference>
<comment type="subunit">
    <text evidence="7">Heterotetramer of two alpha and two beta subunits.</text>
</comment>
<comment type="catalytic activity">
    <reaction evidence="7">
        <text>succinate + ATP + CoA = succinyl-CoA + ADP + phosphate</text>
        <dbReference type="Rhea" id="RHEA:17661"/>
        <dbReference type="ChEBI" id="CHEBI:30031"/>
        <dbReference type="ChEBI" id="CHEBI:30616"/>
        <dbReference type="ChEBI" id="CHEBI:43474"/>
        <dbReference type="ChEBI" id="CHEBI:57287"/>
        <dbReference type="ChEBI" id="CHEBI:57292"/>
        <dbReference type="ChEBI" id="CHEBI:456216"/>
        <dbReference type="EC" id="6.2.1.5"/>
    </reaction>
</comment>
<keyword evidence="11" id="KW-1185">Reference proteome</keyword>
<evidence type="ECO:0000256" key="7">
    <source>
        <dbReference type="HAMAP-Rule" id="MF_00558"/>
    </source>
</evidence>
<dbReference type="InParanoid" id="D6TNU6"/>
<feature type="binding site" evidence="7">
    <location>
        <position position="256"/>
    </location>
    <ligand>
        <name>substrate</name>
        <note>ligand shared with subunit alpha</note>
    </ligand>
</feature>
<dbReference type="AlphaFoldDB" id="D6TNU6"/>
<dbReference type="GO" id="GO:0006104">
    <property type="term" value="P:succinyl-CoA metabolic process"/>
    <property type="evidence" value="ECO:0007669"/>
    <property type="project" value="TreeGrafter"/>
</dbReference>
<dbReference type="PANTHER" id="PTHR11815">
    <property type="entry name" value="SUCCINYL-COA SYNTHETASE BETA CHAIN"/>
    <property type="match status" value="1"/>
</dbReference>
<dbReference type="FunFam" id="3.30.470.20:FF:000002">
    <property type="entry name" value="Succinate--CoA ligase [ADP-forming] subunit beta"/>
    <property type="match status" value="1"/>
</dbReference>
<feature type="binding site" evidence="7">
    <location>
        <position position="45"/>
    </location>
    <ligand>
        <name>ATP</name>
        <dbReference type="ChEBI" id="CHEBI:30616"/>
    </ligand>
</feature>
<dbReference type="EMBL" id="ADVG01000002">
    <property type="protein sequence ID" value="EFH85482.1"/>
    <property type="molecule type" value="Genomic_DNA"/>
</dbReference>
<proteinExistence type="inferred from homology"/>
<dbReference type="InterPro" id="IPR013815">
    <property type="entry name" value="ATP_grasp_subdomain_1"/>
</dbReference>
<feature type="binding site" evidence="7">
    <location>
        <position position="99"/>
    </location>
    <ligand>
        <name>ATP</name>
        <dbReference type="ChEBI" id="CHEBI:30616"/>
    </ligand>
</feature>
<dbReference type="GO" id="GO:0004775">
    <property type="term" value="F:succinate-CoA ligase (ADP-forming) activity"/>
    <property type="evidence" value="ECO:0007669"/>
    <property type="project" value="UniProtKB-UniRule"/>
</dbReference>
<dbReference type="OrthoDB" id="9802602at2"/>
<dbReference type="InterPro" id="IPR013650">
    <property type="entry name" value="ATP-grasp_succ-CoA_synth-type"/>
</dbReference>
<keyword evidence="2 7" id="KW-0816">Tricarboxylic acid cycle</keyword>
<evidence type="ECO:0000256" key="3">
    <source>
        <dbReference type="ARBA" id="ARBA00022598"/>
    </source>
</evidence>
<dbReference type="InterPro" id="IPR005809">
    <property type="entry name" value="Succ_CoA_ligase-like_bsu"/>
</dbReference>
<feature type="binding site" evidence="7">
    <location>
        <begin position="313"/>
        <end position="315"/>
    </location>
    <ligand>
        <name>substrate</name>
        <note>ligand shared with subunit alpha</note>
    </ligand>
</feature>
<dbReference type="InterPro" id="IPR011761">
    <property type="entry name" value="ATP-grasp"/>
</dbReference>
<comment type="caution">
    <text evidence="10">The sequence shown here is derived from an EMBL/GenBank/DDBJ whole genome shotgun (WGS) entry which is preliminary data.</text>
</comment>
<dbReference type="NCBIfam" id="NF001913">
    <property type="entry name" value="PRK00696.1"/>
    <property type="match status" value="1"/>
</dbReference>
<dbReference type="GO" id="GO:0005829">
    <property type="term" value="C:cytosol"/>
    <property type="evidence" value="ECO:0007669"/>
    <property type="project" value="TreeGrafter"/>
</dbReference>
<dbReference type="FunFam" id="3.30.1490.20:FF:000014">
    <property type="entry name" value="Succinate--CoA ligase [ADP-forming] subunit beta"/>
    <property type="match status" value="1"/>
</dbReference>
<comment type="cofactor">
    <cofactor evidence="7">
        <name>Mg(2+)</name>
        <dbReference type="ChEBI" id="CHEBI:18420"/>
    </cofactor>
    <text evidence="7">Binds 1 Mg(2+) ion per subunit.</text>
</comment>
<dbReference type="Pfam" id="PF08442">
    <property type="entry name" value="ATP-grasp_2"/>
    <property type="match status" value="1"/>
</dbReference>
<dbReference type="HAMAP" id="MF_00558">
    <property type="entry name" value="Succ_CoA_beta"/>
    <property type="match status" value="1"/>
</dbReference>
<feature type="binding site" evidence="7">
    <location>
        <position position="94"/>
    </location>
    <ligand>
        <name>ATP</name>
        <dbReference type="ChEBI" id="CHEBI:30616"/>
    </ligand>
</feature>
<dbReference type="GO" id="GO:0042709">
    <property type="term" value="C:succinate-CoA ligase complex"/>
    <property type="evidence" value="ECO:0007669"/>
    <property type="project" value="TreeGrafter"/>
</dbReference>
<dbReference type="PROSITE" id="PS01217">
    <property type="entry name" value="SUCCINYL_COA_LIG_3"/>
    <property type="match status" value="1"/>
</dbReference>
<dbReference type="NCBIfam" id="TIGR01016">
    <property type="entry name" value="sucCoAbeta"/>
    <property type="match status" value="1"/>
</dbReference>
<dbReference type="Gene3D" id="3.30.1490.20">
    <property type="entry name" value="ATP-grasp fold, A domain"/>
    <property type="match status" value="1"/>
</dbReference>
<evidence type="ECO:0000313" key="10">
    <source>
        <dbReference type="EMBL" id="EFH85482.1"/>
    </source>
</evidence>
<dbReference type="FunCoup" id="D6TNU6">
    <property type="interactions" value="568"/>
</dbReference>
<dbReference type="RefSeq" id="WP_007909033.1">
    <property type="nucleotide sequence ID" value="NZ_ADVG01000002.1"/>
</dbReference>
<dbReference type="PANTHER" id="PTHR11815:SF10">
    <property type="entry name" value="SUCCINATE--COA LIGASE [GDP-FORMING] SUBUNIT BETA, MITOCHONDRIAL"/>
    <property type="match status" value="1"/>
</dbReference>
<evidence type="ECO:0000259" key="9">
    <source>
        <dbReference type="PROSITE" id="PS50975"/>
    </source>
</evidence>
<dbReference type="Gene3D" id="3.40.50.261">
    <property type="entry name" value="Succinyl-CoA synthetase domains"/>
    <property type="match status" value="1"/>
</dbReference>
<dbReference type="SUPFAM" id="SSF56059">
    <property type="entry name" value="Glutathione synthetase ATP-binding domain-like"/>
    <property type="match status" value="1"/>
</dbReference>
<dbReference type="Proteomes" id="UP000004508">
    <property type="component" value="Unassembled WGS sequence"/>
</dbReference>
<keyword evidence="4 7" id="KW-0479">Metal-binding</keyword>
<feature type="domain" description="ATP-grasp" evidence="9">
    <location>
        <begin position="9"/>
        <end position="241"/>
    </location>
</feature>
<evidence type="ECO:0000256" key="4">
    <source>
        <dbReference type="ARBA" id="ARBA00022723"/>
    </source>
</evidence>
<dbReference type="GO" id="GO:0005524">
    <property type="term" value="F:ATP binding"/>
    <property type="evidence" value="ECO:0007669"/>
    <property type="project" value="UniProtKB-UniRule"/>
</dbReference>
<feature type="binding site" evidence="7">
    <location>
        <position position="191"/>
    </location>
    <ligand>
        <name>Mg(2+)</name>
        <dbReference type="ChEBI" id="CHEBI:18420"/>
    </ligand>
</feature>
<dbReference type="GO" id="GO:0004776">
    <property type="term" value="F:succinate-CoA ligase (GDP-forming) activity"/>
    <property type="evidence" value="ECO:0007669"/>
    <property type="project" value="RHEA"/>
</dbReference>
<evidence type="ECO:0000256" key="5">
    <source>
        <dbReference type="ARBA" id="ARBA00022741"/>
    </source>
</evidence>
<dbReference type="PROSITE" id="PS50975">
    <property type="entry name" value="ATP_GRASP"/>
    <property type="match status" value="1"/>
</dbReference>
<organism evidence="10 11">
    <name type="scientific">Ktedonobacter racemifer DSM 44963</name>
    <dbReference type="NCBI Taxonomy" id="485913"/>
    <lineage>
        <taxon>Bacteria</taxon>
        <taxon>Bacillati</taxon>
        <taxon>Chloroflexota</taxon>
        <taxon>Ktedonobacteria</taxon>
        <taxon>Ktedonobacterales</taxon>
        <taxon>Ktedonobacteraceae</taxon>
        <taxon>Ktedonobacter</taxon>
    </lineage>
</organism>
<dbReference type="Pfam" id="PF00549">
    <property type="entry name" value="Ligase_CoA"/>
    <property type="match status" value="1"/>
</dbReference>